<protein>
    <submittedName>
        <fullName evidence="2">Uncharacterized protein</fullName>
    </submittedName>
</protein>
<proteinExistence type="predicted"/>
<dbReference type="AlphaFoldDB" id="A0A3M8CJE5"/>
<evidence type="ECO:0000313" key="2">
    <source>
        <dbReference type="EMBL" id="RNB75701.1"/>
    </source>
</evidence>
<dbReference type="RefSeq" id="WP_122914664.1">
    <property type="nucleotide sequence ID" value="NZ_RHHT01000045.1"/>
</dbReference>
<name>A0A3M8CJE5_9BACL</name>
<comment type="caution">
    <text evidence="2">The sequence shown here is derived from an EMBL/GenBank/DDBJ whole genome shotgun (WGS) entry which is preliminary data.</text>
</comment>
<sequence>MKQFFLGLFAGCVAAAGVMWFSLTSIQDEHAKKTLDAEKENQQLQQQIATLSMKVKANVGEQEGLQKELEETEKHLHQYQRFVSQVLNGDDEDFPFEIIADDEEKTVVYSPVYREEVPRNTDLQKLYILRILNQLPEVKGRTVTLWSSKENAQLFAADTYPKNGTEGWSGMNAKFATMQREKDGIYILHHLGVHEVDQVGFGKYARKEGN</sequence>
<keyword evidence="1" id="KW-0175">Coiled coil</keyword>
<evidence type="ECO:0000256" key="1">
    <source>
        <dbReference type="SAM" id="Coils"/>
    </source>
</evidence>
<dbReference type="EMBL" id="RHHT01000045">
    <property type="protein sequence ID" value="RNB75701.1"/>
    <property type="molecule type" value="Genomic_DNA"/>
</dbReference>
<evidence type="ECO:0000313" key="3">
    <source>
        <dbReference type="Proteomes" id="UP000281915"/>
    </source>
</evidence>
<gene>
    <name evidence="2" type="ORF">EDM58_18680</name>
</gene>
<dbReference type="Proteomes" id="UP000281915">
    <property type="component" value="Unassembled WGS sequence"/>
</dbReference>
<reference evidence="2 3" key="1">
    <citation type="submission" date="2018-10" db="EMBL/GenBank/DDBJ databases">
        <title>Phylogenomics of Brevibacillus.</title>
        <authorList>
            <person name="Dunlap C."/>
        </authorList>
    </citation>
    <scope>NUCLEOTIDE SEQUENCE [LARGE SCALE GENOMIC DNA]</scope>
    <source>
        <strain evidence="2 3">JCM 15085</strain>
    </source>
</reference>
<feature type="coiled-coil region" evidence="1">
    <location>
        <begin position="27"/>
        <end position="54"/>
    </location>
</feature>
<accession>A0A3M8CJE5</accession>
<organism evidence="2 3">
    <name type="scientific">Brevibacillus panacihumi</name>
    <dbReference type="NCBI Taxonomy" id="497735"/>
    <lineage>
        <taxon>Bacteria</taxon>
        <taxon>Bacillati</taxon>
        <taxon>Bacillota</taxon>
        <taxon>Bacilli</taxon>
        <taxon>Bacillales</taxon>
        <taxon>Paenibacillaceae</taxon>
        <taxon>Brevibacillus</taxon>
    </lineage>
</organism>